<protein>
    <submittedName>
        <fullName evidence="2">Uncharacterized protein</fullName>
    </submittedName>
</protein>
<feature type="region of interest" description="Disordered" evidence="1">
    <location>
        <begin position="1"/>
        <end position="22"/>
    </location>
</feature>
<sequence>MEKLDAAAGDKPAGSWSGQAMHGTDGSRIKELLSQVKMPNPIFQLFAGASWEGMPELVPFEDSDRWKRLKNHVVTYLERNLEELTSLEDLSTFHAFEKLSAFRSSNLLNFSEPVPDAYTCVDTSRRYCENPGGSCQRFFLKSYCKKHHRPEHKTPGTPCLHGYFTAADRLDIITRRTDL</sequence>
<evidence type="ECO:0000313" key="3">
    <source>
        <dbReference type="Proteomes" id="UP000005496"/>
    </source>
</evidence>
<dbReference type="AlphaFoldDB" id="D6SPK3"/>
<reference evidence="2" key="1">
    <citation type="submission" date="2010-05" db="EMBL/GenBank/DDBJ databases">
        <title>The draft genome of Desulfonatronospira thiodismutans ASO3-1.</title>
        <authorList>
            <consortium name="US DOE Joint Genome Institute (JGI-PGF)"/>
            <person name="Lucas S."/>
            <person name="Copeland A."/>
            <person name="Lapidus A."/>
            <person name="Cheng J.-F."/>
            <person name="Bruce D."/>
            <person name="Goodwin L."/>
            <person name="Pitluck S."/>
            <person name="Chertkov O."/>
            <person name="Brettin T."/>
            <person name="Detter J.C."/>
            <person name="Han C."/>
            <person name="Land M.L."/>
            <person name="Hauser L."/>
            <person name="Kyrpides N."/>
            <person name="Mikhailova N."/>
            <person name="Muyzer G."/>
            <person name="Woyke T."/>
        </authorList>
    </citation>
    <scope>NUCLEOTIDE SEQUENCE [LARGE SCALE GENOMIC DNA]</scope>
    <source>
        <strain evidence="2">ASO3-1</strain>
    </source>
</reference>
<dbReference type="Proteomes" id="UP000005496">
    <property type="component" value="Unassembled WGS sequence"/>
</dbReference>
<gene>
    <name evidence="2" type="ORF">Dthio_PD2051</name>
</gene>
<evidence type="ECO:0000256" key="1">
    <source>
        <dbReference type="SAM" id="MobiDB-lite"/>
    </source>
</evidence>
<organism evidence="2 3">
    <name type="scientific">Desulfonatronospira thiodismutans ASO3-1</name>
    <dbReference type="NCBI Taxonomy" id="555779"/>
    <lineage>
        <taxon>Bacteria</taxon>
        <taxon>Pseudomonadati</taxon>
        <taxon>Thermodesulfobacteriota</taxon>
        <taxon>Desulfovibrionia</taxon>
        <taxon>Desulfovibrionales</taxon>
        <taxon>Desulfonatronovibrionaceae</taxon>
        <taxon>Desulfonatronospira</taxon>
    </lineage>
</organism>
<dbReference type="eggNOG" id="COG1373">
    <property type="taxonomic scope" value="Bacteria"/>
</dbReference>
<accession>D6SPK3</accession>
<dbReference type="EMBL" id="ACJN02000002">
    <property type="protein sequence ID" value="EFI34679.1"/>
    <property type="molecule type" value="Genomic_DNA"/>
</dbReference>
<proteinExistence type="predicted"/>
<evidence type="ECO:0000313" key="2">
    <source>
        <dbReference type="EMBL" id="EFI34679.1"/>
    </source>
</evidence>
<name>D6SPK3_9BACT</name>
<comment type="caution">
    <text evidence="2">The sequence shown here is derived from an EMBL/GenBank/DDBJ whole genome shotgun (WGS) entry which is preliminary data.</text>
</comment>
<keyword evidence="3" id="KW-1185">Reference proteome</keyword>